<dbReference type="PANTHER" id="PTHR33121:SF76">
    <property type="entry name" value="SIGNALING PROTEIN"/>
    <property type="match status" value="1"/>
</dbReference>
<evidence type="ECO:0000259" key="1">
    <source>
        <dbReference type="PROSITE" id="PS50883"/>
    </source>
</evidence>
<dbReference type="GO" id="GO:0071111">
    <property type="term" value="F:cyclic-guanylate-specific phosphodiesterase activity"/>
    <property type="evidence" value="ECO:0007669"/>
    <property type="project" value="InterPro"/>
</dbReference>
<gene>
    <name evidence="2" type="ORF">MMAD_33540</name>
</gene>
<protein>
    <recommendedName>
        <fullName evidence="1">EAL domain-containing protein</fullName>
    </recommendedName>
</protein>
<dbReference type="SUPFAM" id="SSF141868">
    <property type="entry name" value="EAL domain-like"/>
    <property type="match status" value="1"/>
</dbReference>
<sequence length="422" mass="44574">MGDGMTGCPTAPTENSDAAVLDVAASGAGLEPAFQPVVALDDRTVVGFEALARWPGLGNPNPQAVFARARATGRLDHLDRASIDSAIDTALALGLARGTLLMVNCEPTSAYLGRPRDSALARAHDEFQLMFELTERHLLAHPRALLDKVVALRADGFAVALDDVGAHPDSLALLDVICPDIVKLDMQLVQSDPGEDQTRTLSAVLAHHERTGSILLAEGIESEEHCEQALALGATLGQGYLFGRAEATTLQASAVWSPPPMKHPIQPVSASPFDTVAAATAVRTARKATLIPFSRHIEAQAENASDPSIVLTTMQRAANFSGSTRDRYATLAATCPLVAVFGRGLPVELGAGVRGVDLAADDPLCTQWIVVVLGPHHAAALVARERPTEATGPEGDRRFDLVITHDRVLVTIVARSLLGRIP</sequence>
<dbReference type="InterPro" id="IPR050706">
    <property type="entry name" value="Cyclic-di-GMP_PDE-like"/>
</dbReference>
<accession>A0A7I7XIM4</accession>
<reference evidence="2 3" key="1">
    <citation type="journal article" date="2019" name="Emerg. Microbes Infect.">
        <title>Comprehensive subspecies identification of 175 nontuberculous mycobacteria species based on 7547 genomic profiles.</title>
        <authorList>
            <person name="Matsumoto Y."/>
            <person name="Kinjo T."/>
            <person name="Motooka D."/>
            <person name="Nabeya D."/>
            <person name="Jung N."/>
            <person name="Uechi K."/>
            <person name="Horii T."/>
            <person name="Iida T."/>
            <person name="Fujita J."/>
            <person name="Nakamura S."/>
        </authorList>
    </citation>
    <scope>NUCLEOTIDE SEQUENCE [LARGE SCALE GENOMIC DNA]</scope>
    <source>
        <strain evidence="2 3">JCM 13574</strain>
    </source>
</reference>
<dbReference type="CDD" id="cd01948">
    <property type="entry name" value="EAL"/>
    <property type="match status" value="1"/>
</dbReference>
<dbReference type="InterPro" id="IPR035919">
    <property type="entry name" value="EAL_sf"/>
</dbReference>
<dbReference type="InterPro" id="IPR019278">
    <property type="entry name" value="DICT_dom"/>
</dbReference>
<dbReference type="KEGG" id="mmag:MMAD_33540"/>
<dbReference type="Gene3D" id="3.20.20.450">
    <property type="entry name" value="EAL domain"/>
    <property type="match status" value="1"/>
</dbReference>
<dbReference type="Proteomes" id="UP000466517">
    <property type="component" value="Chromosome"/>
</dbReference>
<dbReference type="PROSITE" id="PS50883">
    <property type="entry name" value="EAL"/>
    <property type="match status" value="1"/>
</dbReference>
<evidence type="ECO:0000313" key="2">
    <source>
        <dbReference type="EMBL" id="BBZ29059.1"/>
    </source>
</evidence>
<dbReference type="Pfam" id="PF00563">
    <property type="entry name" value="EAL"/>
    <property type="match status" value="1"/>
</dbReference>
<dbReference type="InterPro" id="IPR001633">
    <property type="entry name" value="EAL_dom"/>
</dbReference>
<proteinExistence type="predicted"/>
<dbReference type="AlphaFoldDB" id="A0A7I7XIM4"/>
<dbReference type="EMBL" id="AP022610">
    <property type="protein sequence ID" value="BBZ29059.1"/>
    <property type="molecule type" value="Genomic_DNA"/>
</dbReference>
<name>A0A7I7XIM4_9MYCO</name>
<evidence type="ECO:0000313" key="3">
    <source>
        <dbReference type="Proteomes" id="UP000466517"/>
    </source>
</evidence>
<dbReference type="SMART" id="SM00052">
    <property type="entry name" value="EAL"/>
    <property type="match status" value="1"/>
</dbReference>
<feature type="domain" description="EAL" evidence="1">
    <location>
        <begin position="14"/>
        <end position="259"/>
    </location>
</feature>
<dbReference type="Pfam" id="PF10069">
    <property type="entry name" value="DICT"/>
    <property type="match status" value="1"/>
</dbReference>
<dbReference type="PANTHER" id="PTHR33121">
    <property type="entry name" value="CYCLIC DI-GMP PHOSPHODIESTERASE PDEF"/>
    <property type="match status" value="1"/>
</dbReference>
<organism evidence="2 3">
    <name type="scientific">Mycolicibacterium madagascariense</name>
    <dbReference type="NCBI Taxonomy" id="212765"/>
    <lineage>
        <taxon>Bacteria</taxon>
        <taxon>Bacillati</taxon>
        <taxon>Actinomycetota</taxon>
        <taxon>Actinomycetes</taxon>
        <taxon>Mycobacteriales</taxon>
        <taxon>Mycobacteriaceae</taxon>
        <taxon>Mycolicibacterium</taxon>
    </lineage>
</organism>
<dbReference type="RefSeq" id="WP_246240763.1">
    <property type="nucleotide sequence ID" value="NZ_AP022610.1"/>
</dbReference>
<keyword evidence="3" id="KW-1185">Reference proteome</keyword>